<dbReference type="OrthoDB" id="7872350at2"/>
<evidence type="ECO:0008006" key="3">
    <source>
        <dbReference type="Google" id="ProtNLM"/>
    </source>
</evidence>
<dbReference type="Pfam" id="PF06698">
    <property type="entry name" value="DUF1192"/>
    <property type="match status" value="1"/>
</dbReference>
<evidence type="ECO:0000313" key="1">
    <source>
        <dbReference type="EMBL" id="PZM07658.1"/>
    </source>
</evidence>
<protein>
    <recommendedName>
        <fullName evidence="3">DUF1192 domain-containing protein</fullName>
    </recommendedName>
</protein>
<accession>A0A2W4C8E9</accession>
<gene>
    <name evidence="1" type="ORF">CPY51_31550</name>
</gene>
<organism evidence="1 2">
    <name type="scientific">Rhizobium tubonense</name>
    <dbReference type="NCBI Taxonomy" id="484088"/>
    <lineage>
        <taxon>Bacteria</taxon>
        <taxon>Pseudomonadati</taxon>
        <taxon>Pseudomonadota</taxon>
        <taxon>Alphaproteobacteria</taxon>
        <taxon>Hyphomicrobiales</taxon>
        <taxon>Rhizobiaceae</taxon>
        <taxon>Rhizobium/Agrobacterium group</taxon>
        <taxon>Rhizobium</taxon>
    </lineage>
</organism>
<dbReference type="Proteomes" id="UP000248925">
    <property type="component" value="Unassembled WGS sequence"/>
</dbReference>
<dbReference type="InterPro" id="IPR009579">
    <property type="entry name" value="DUF1192"/>
</dbReference>
<name>A0A2W4C8E9_9HYPH</name>
<sequence>MSIFDDDRPKKPLAHEIGSDLSMLSVDELKARIALLQAEIERLETECASKASGRKAAENLFRS</sequence>
<dbReference type="AlphaFoldDB" id="A0A2W4C8E9"/>
<dbReference type="EMBL" id="PCDP01000082">
    <property type="protein sequence ID" value="PZM07658.1"/>
    <property type="molecule type" value="Genomic_DNA"/>
</dbReference>
<reference evidence="1 2" key="1">
    <citation type="journal article" date="2018" name="Sci. Rep.">
        <title>Rhizobium tumorigenes sp. nov., a novel plant tumorigenic bacterium isolated from cane gall tumors on thornless blackberry.</title>
        <authorList>
            <person name="Kuzmanovi N."/>
            <person name="Smalla K."/>
            <person name="Gronow S."/>
            <person name="PuBawska J."/>
        </authorList>
    </citation>
    <scope>NUCLEOTIDE SEQUENCE [LARGE SCALE GENOMIC DNA]</scope>
    <source>
        <strain evidence="1 2">CCBAU 85046</strain>
    </source>
</reference>
<keyword evidence="2" id="KW-1185">Reference proteome</keyword>
<evidence type="ECO:0000313" key="2">
    <source>
        <dbReference type="Proteomes" id="UP000248925"/>
    </source>
</evidence>
<proteinExistence type="predicted"/>
<dbReference type="RefSeq" id="WP_111164317.1">
    <property type="nucleotide sequence ID" value="NZ_PCDP01000082.1"/>
</dbReference>
<comment type="caution">
    <text evidence="1">The sequence shown here is derived from an EMBL/GenBank/DDBJ whole genome shotgun (WGS) entry which is preliminary data.</text>
</comment>